<name>A0A076PS55_COMTE</name>
<evidence type="ECO:0000256" key="6">
    <source>
        <dbReference type="ARBA" id="ARBA00023136"/>
    </source>
</evidence>
<dbReference type="PANTHER" id="PTHR23513:SF11">
    <property type="entry name" value="STAPHYLOFERRIN A TRANSPORTER"/>
    <property type="match status" value="1"/>
</dbReference>
<feature type="transmembrane region" description="Helical" evidence="7">
    <location>
        <begin position="388"/>
        <end position="406"/>
    </location>
</feature>
<keyword evidence="3" id="KW-1003">Cell membrane</keyword>
<protein>
    <submittedName>
        <fullName evidence="9">Arabinose ABC transporter permease</fullName>
    </submittedName>
</protein>
<dbReference type="GO" id="GO:0022857">
    <property type="term" value="F:transmembrane transporter activity"/>
    <property type="evidence" value="ECO:0007669"/>
    <property type="project" value="InterPro"/>
</dbReference>
<sequence length="417" mass="43733">MRPAQDRGCPGLMPHAPDSLLAPFRGAGFRYLWLAWLSGNMTMWMHEVTAAWRMAQLTDSPAWVAWVQTAGTLPLFVLGLASGALADLLNRRRFLAVAQAWIAVVAAVLAILAATDALAPRTLLLLCLLNGAGLAFRFPVFSALVPDLVERHLLASALTLNALAINLTRVLGPVVAGIVLAWQGTAMVFALNAVLSILAGVLIWRAPIAPHAPPAERTRLLQAIRDGVGHARTSPILRAVLFRAFVFFAQAVALVALLPLVAKDIGANETTYTALLAAMGAGAVLAAMALPRLPALAARNRIVDAGVWLHTLATLGAVWAPSAWTLAPALALSGAVWLCVANTLTMCAQLALPAALRARGMAIYQMSIMGGSATGAIFWGVVAEHTSVGASLAVSAVASLLLLLWTRGASLDEPAHQ</sequence>
<dbReference type="PANTHER" id="PTHR23513">
    <property type="entry name" value="INTEGRAL MEMBRANE EFFLUX PROTEIN-RELATED"/>
    <property type="match status" value="1"/>
</dbReference>
<feature type="domain" description="Major facilitator superfamily (MFS) profile" evidence="8">
    <location>
        <begin position="19"/>
        <end position="411"/>
    </location>
</feature>
<dbReference type="EMBL" id="CP006704">
    <property type="protein sequence ID" value="AIJ48523.1"/>
    <property type="molecule type" value="Genomic_DNA"/>
</dbReference>
<feature type="transmembrane region" description="Helical" evidence="7">
    <location>
        <begin position="363"/>
        <end position="382"/>
    </location>
</feature>
<evidence type="ECO:0000256" key="5">
    <source>
        <dbReference type="ARBA" id="ARBA00022989"/>
    </source>
</evidence>
<dbReference type="PROSITE" id="PS50850">
    <property type="entry name" value="MFS"/>
    <property type="match status" value="1"/>
</dbReference>
<organism evidence="9 10">
    <name type="scientific">Comamonas testosteroni TK102</name>
    <dbReference type="NCBI Taxonomy" id="1392005"/>
    <lineage>
        <taxon>Bacteria</taxon>
        <taxon>Pseudomonadati</taxon>
        <taxon>Pseudomonadota</taxon>
        <taxon>Betaproteobacteria</taxon>
        <taxon>Burkholderiales</taxon>
        <taxon>Comamonadaceae</taxon>
        <taxon>Comamonas</taxon>
    </lineage>
</organism>
<proteinExistence type="predicted"/>
<evidence type="ECO:0000259" key="8">
    <source>
        <dbReference type="PROSITE" id="PS50850"/>
    </source>
</evidence>
<dbReference type="Gene3D" id="1.20.1250.20">
    <property type="entry name" value="MFS general substrate transporter like domains"/>
    <property type="match status" value="1"/>
</dbReference>
<evidence type="ECO:0000256" key="7">
    <source>
        <dbReference type="SAM" id="Phobius"/>
    </source>
</evidence>
<dbReference type="AlphaFoldDB" id="A0A076PS55"/>
<feature type="transmembrane region" description="Helical" evidence="7">
    <location>
        <begin position="63"/>
        <end position="82"/>
    </location>
</feature>
<keyword evidence="4 7" id="KW-0812">Transmembrane</keyword>
<comment type="subcellular location">
    <subcellularLocation>
        <location evidence="1">Cell membrane</location>
        <topology evidence="1">Multi-pass membrane protein</topology>
    </subcellularLocation>
</comment>
<feature type="transmembrane region" description="Helical" evidence="7">
    <location>
        <begin position="121"/>
        <end position="145"/>
    </location>
</feature>
<dbReference type="SUPFAM" id="SSF103473">
    <property type="entry name" value="MFS general substrate transporter"/>
    <property type="match status" value="1"/>
</dbReference>
<evidence type="ECO:0000256" key="4">
    <source>
        <dbReference type="ARBA" id="ARBA00022692"/>
    </source>
</evidence>
<feature type="transmembrane region" description="Helical" evidence="7">
    <location>
        <begin position="157"/>
        <end position="180"/>
    </location>
</feature>
<keyword evidence="2" id="KW-0813">Transport</keyword>
<evidence type="ECO:0000256" key="3">
    <source>
        <dbReference type="ARBA" id="ARBA00022475"/>
    </source>
</evidence>
<keyword evidence="5 7" id="KW-1133">Transmembrane helix</keyword>
<feature type="transmembrane region" description="Helical" evidence="7">
    <location>
        <begin position="326"/>
        <end position="351"/>
    </location>
</feature>
<dbReference type="GO" id="GO:0005886">
    <property type="term" value="C:plasma membrane"/>
    <property type="evidence" value="ECO:0007669"/>
    <property type="project" value="UniProtKB-SubCell"/>
</dbReference>
<dbReference type="HOGENOM" id="CLU_034180_11_1_4"/>
<evidence type="ECO:0000256" key="2">
    <source>
        <dbReference type="ARBA" id="ARBA00022448"/>
    </source>
</evidence>
<keyword evidence="6 7" id="KW-0472">Membrane</keyword>
<feature type="transmembrane region" description="Helical" evidence="7">
    <location>
        <begin position="94"/>
        <end position="115"/>
    </location>
</feature>
<dbReference type="CDD" id="cd06173">
    <property type="entry name" value="MFS_MefA_like"/>
    <property type="match status" value="1"/>
</dbReference>
<evidence type="ECO:0000313" key="10">
    <source>
        <dbReference type="Proteomes" id="UP000028782"/>
    </source>
</evidence>
<feature type="transmembrane region" description="Helical" evidence="7">
    <location>
        <begin position="186"/>
        <end position="204"/>
    </location>
</feature>
<evidence type="ECO:0000256" key="1">
    <source>
        <dbReference type="ARBA" id="ARBA00004651"/>
    </source>
</evidence>
<dbReference type="InterPro" id="IPR020846">
    <property type="entry name" value="MFS_dom"/>
</dbReference>
<feature type="transmembrane region" description="Helical" evidence="7">
    <location>
        <begin position="272"/>
        <end position="290"/>
    </location>
</feature>
<accession>A0A076PS55</accession>
<feature type="transmembrane region" description="Helical" evidence="7">
    <location>
        <begin position="240"/>
        <end position="260"/>
    </location>
</feature>
<dbReference type="Proteomes" id="UP000028782">
    <property type="component" value="Chromosome"/>
</dbReference>
<reference evidence="9 10" key="1">
    <citation type="journal article" date="2014" name="Genome Announc.">
        <title>Complete Genome Sequence of Polychlorinated Biphenyl Degrader Comamonas testosteroni TK102 (NBRC 109938).</title>
        <authorList>
            <person name="Fukuda K."/>
            <person name="Hosoyama A."/>
            <person name="Tsuchikane K."/>
            <person name="Ohji S."/>
            <person name="Yamazoe A."/>
            <person name="Fujita N."/>
            <person name="Shintani M."/>
            <person name="Kimbara K."/>
        </authorList>
    </citation>
    <scope>NUCLEOTIDE SEQUENCE [LARGE SCALE GENOMIC DNA]</scope>
    <source>
        <strain evidence="9">TK102</strain>
    </source>
</reference>
<dbReference type="InterPro" id="IPR036259">
    <property type="entry name" value="MFS_trans_sf"/>
</dbReference>
<evidence type="ECO:0000313" key="9">
    <source>
        <dbReference type="EMBL" id="AIJ48523.1"/>
    </source>
</evidence>
<dbReference type="Pfam" id="PF05977">
    <property type="entry name" value="MFS_3"/>
    <property type="match status" value="1"/>
</dbReference>
<gene>
    <name evidence="9" type="ORF">O987_22165</name>
</gene>
<dbReference type="InterPro" id="IPR010290">
    <property type="entry name" value="TM_effector"/>
</dbReference>
<dbReference type="KEGG" id="ctes:O987_22165"/>